<comment type="caution">
    <text evidence="1">The sequence shown here is derived from an EMBL/GenBank/DDBJ whole genome shotgun (WGS) entry which is preliminary data.</text>
</comment>
<keyword evidence="2" id="KW-1185">Reference proteome</keyword>
<proteinExistence type="predicted"/>
<name>A0A4R0XV59_9MOLU</name>
<evidence type="ECO:0000313" key="1">
    <source>
        <dbReference type="EMBL" id="TCG11720.1"/>
    </source>
</evidence>
<reference evidence="1 2" key="1">
    <citation type="submission" date="2018-02" db="EMBL/GenBank/DDBJ databases">
        <title>Mycoplasma marinum and Mycoplasma todarodis sp. nov., moderately halophilic and psychrotolerant mycoplasmas isolated from cephalopods.</title>
        <authorList>
            <person name="Viver T."/>
        </authorList>
    </citation>
    <scope>NUCLEOTIDE SEQUENCE [LARGE SCALE GENOMIC DNA]</scope>
    <source>
        <strain evidence="1 2">PE</strain>
    </source>
</reference>
<dbReference type="EMBL" id="PSZO01000003">
    <property type="protein sequence ID" value="TCG11720.1"/>
    <property type="molecule type" value="Genomic_DNA"/>
</dbReference>
<dbReference type="RefSeq" id="WP_131598483.1">
    <property type="nucleotide sequence ID" value="NZ_CBDBYK010000001.1"/>
</dbReference>
<protein>
    <submittedName>
        <fullName evidence="1">Uncharacterized protein</fullName>
    </submittedName>
</protein>
<evidence type="ECO:0000313" key="2">
    <source>
        <dbReference type="Proteomes" id="UP000294192"/>
    </source>
</evidence>
<sequence>MIWSRTYVIKNGDTDIVGSITGKKAMEKPKKAIDWDEFTKNLIRITKRYKRMQKNKNTTYKLQRNPI</sequence>
<accession>A0A4R0XV59</accession>
<organism evidence="1 2">
    <name type="scientific">Mycoplasma marinum</name>
    <dbReference type="NCBI Taxonomy" id="1937190"/>
    <lineage>
        <taxon>Bacteria</taxon>
        <taxon>Bacillati</taxon>
        <taxon>Mycoplasmatota</taxon>
        <taxon>Mollicutes</taxon>
        <taxon>Mycoplasmataceae</taxon>
        <taxon>Mycoplasma</taxon>
    </lineage>
</organism>
<dbReference type="AlphaFoldDB" id="A0A4R0XV59"/>
<dbReference type="Proteomes" id="UP000294192">
    <property type="component" value="Unassembled WGS sequence"/>
</dbReference>
<gene>
    <name evidence="1" type="ORF">C4B24_01030</name>
</gene>